<dbReference type="AlphaFoldDB" id="A0AAD8ILP1"/>
<evidence type="ECO:0000313" key="2">
    <source>
        <dbReference type="Proteomes" id="UP001237642"/>
    </source>
</evidence>
<dbReference type="PANTHER" id="PTHR33240">
    <property type="entry name" value="OS08G0508500 PROTEIN"/>
    <property type="match status" value="1"/>
</dbReference>
<sequence length="277" mass="30821">MELQWTSCSMMLSSRWGYTDSQLTPSNMPIYGFNGVESKVEGTIQLPMTMGQGSNTFTQMLNFIVIKATSTYNAILGRTGLHAFKAVASSYHLKIKFPTRNGIGEERGDQKMARSCYVAALRPDGIGGQVLPIEDMDTSDNEDRMGKPAEDLIPIPLVPGEPEKVTYVGALLPEPLKSKLICFLQENNDVFAWTAADMPGIDPQLITHKLNVDPERKTVKQKKRNFAPERQEAIVRNMLFLMIIIKTLSRFCIKSFCNCQRNGMLCSIPLTGSSSTK</sequence>
<accession>A0AAD8ILP1</accession>
<proteinExistence type="predicted"/>
<keyword evidence="2" id="KW-1185">Reference proteome</keyword>
<evidence type="ECO:0000313" key="1">
    <source>
        <dbReference type="EMBL" id="KAK1387176.1"/>
    </source>
</evidence>
<dbReference type="PANTHER" id="PTHR33240:SF15">
    <property type="entry name" value="GAG-PRO-LIKE PROTEIN"/>
    <property type="match status" value="1"/>
</dbReference>
<protein>
    <submittedName>
        <fullName evidence="1">Uncharacterized protein</fullName>
    </submittedName>
</protein>
<reference evidence="1" key="2">
    <citation type="submission" date="2023-05" db="EMBL/GenBank/DDBJ databases">
        <authorList>
            <person name="Schelkunov M.I."/>
        </authorList>
    </citation>
    <scope>NUCLEOTIDE SEQUENCE</scope>
    <source>
        <strain evidence="1">Hsosn_3</strain>
        <tissue evidence="1">Leaf</tissue>
    </source>
</reference>
<organism evidence="1 2">
    <name type="scientific">Heracleum sosnowskyi</name>
    <dbReference type="NCBI Taxonomy" id="360622"/>
    <lineage>
        <taxon>Eukaryota</taxon>
        <taxon>Viridiplantae</taxon>
        <taxon>Streptophyta</taxon>
        <taxon>Embryophyta</taxon>
        <taxon>Tracheophyta</taxon>
        <taxon>Spermatophyta</taxon>
        <taxon>Magnoliopsida</taxon>
        <taxon>eudicotyledons</taxon>
        <taxon>Gunneridae</taxon>
        <taxon>Pentapetalae</taxon>
        <taxon>asterids</taxon>
        <taxon>campanulids</taxon>
        <taxon>Apiales</taxon>
        <taxon>Apiaceae</taxon>
        <taxon>Apioideae</taxon>
        <taxon>apioid superclade</taxon>
        <taxon>Tordylieae</taxon>
        <taxon>Tordyliinae</taxon>
        <taxon>Heracleum</taxon>
    </lineage>
</organism>
<gene>
    <name evidence="1" type="ORF">POM88_015354</name>
</gene>
<reference evidence="1" key="1">
    <citation type="submission" date="2023-02" db="EMBL/GenBank/DDBJ databases">
        <title>Genome of toxic invasive species Heracleum sosnowskyi carries increased number of genes despite the absence of recent whole-genome duplications.</title>
        <authorList>
            <person name="Schelkunov M."/>
            <person name="Shtratnikova V."/>
            <person name="Makarenko M."/>
            <person name="Klepikova A."/>
            <person name="Omelchenko D."/>
            <person name="Novikova G."/>
            <person name="Obukhova E."/>
            <person name="Bogdanov V."/>
            <person name="Penin A."/>
            <person name="Logacheva M."/>
        </authorList>
    </citation>
    <scope>NUCLEOTIDE SEQUENCE</scope>
    <source>
        <strain evidence="1">Hsosn_3</strain>
        <tissue evidence="1">Leaf</tissue>
    </source>
</reference>
<name>A0AAD8ILP1_9APIA</name>
<comment type="caution">
    <text evidence="1">The sequence shown here is derived from an EMBL/GenBank/DDBJ whole genome shotgun (WGS) entry which is preliminary data.</text>
</comment>
<dbReference type="EMBL" id="JAUIZM010000004">
    <property type="protein sequence ID" value="KAK1387176.1"/>
    <property type="molecule type" value="Genomic_DNA"/>
</dbReference>
<dbReference type="Proteomes" id="UP001237642">
    <property type="component" value="Unassembled WGS sequence"/>
</dbReference>